<accession>A0A7I8J1T8</accession>
<evidence type="ECO:0000313" key="2">
    <source>
        <dbReference type="Proteomes" id="UP001189122"/>
    </source>
</evidence>
<proteinExistence type="predicted"/>
<dbReference type="EMBL" id="LR743594">
    <property type="protein sequence ID" value="CAA2623749.1"/>
    <property type="molecule type" value="Genomic_DNA"/>
</dbReference>
<dbReference type="Proteomes" id="UP001189122">
    <property type="component" value="Unassembled WGS sequence"/>
</dbReference>
<gene>
    <name evidence="1" type="ORF">SI7747_07009665</name>
</gene>
<name>A0A7I8J1T8_SPIIN</name>
<sequence>MQINFCCGSEFRYIYIYI</sequence>
<organism evidence="1">
    <name type="scientific">Spirodela intermedia</name>
    <name type="common">Intermediate duckweed</name>
    <dbReference type="NCBI Taxonomy" id="51605"/>
    <lineage>
        <taxon>Eukaryota</taxon>
        <taxon>Viridiplantae</taxon>
        <taxon>Streptophyta</taxon>
        <taxon>Embryophyta</taxon>
        <taxon>Tracheophyta</taxon>
        <taxon>Spermatophyta</taxon>
        <taxon>Magnoliopsida</taxon>
        <taxon>Liliopsida</taxon>
        <taxon>Araceae</taxon>
        <taxon>Lemnoideae</taxon>
        <taxon>Spirodela</taxon>
    </lineage>
</organism>
<dbReference type="AlphaFoldDB" id="A0A7I8J1T8"/>
<reference evidence="1 2" key="1">
    <citation type="submission" date="2019-12" db="EMBL/GenBank/DDBJ databases">
        <authorList>
            <person name="Scholz U."/>
            <person name="Mascher M."/>
            <person name="Fiebig A."/>
        </authorList>
    </citation>
    <scope>NUCLEOTIDE SEQUENCE</scope>
</reference>
<keyword evidence="2" id="KW-1185">Reference proteome</keyword>
<dbReference type="EMBL" id="CACRZD030000007">
    <property type="protein sequence ID" value="CAA6663280.1"/>
    <property type="molecule type" value="Genomic_DNA"/>
</dbReference>
<evidence type="ECO:0000313" key="1">
    <source>
        <dbReference type="EMBL" id="CAA2623749.1"/>
    </source>
</evidence>
<protein>
    <submittedName>
        <fullName evidence="1">Uncharacterized protein</fullName>
    </submittedName>
</protein>